<dbReference type="Proteomes" id="UP001596523">
    <property type="component" value="Unassembled WGS sequence"/>
</dbReference>
<dbReference type="SMART" id="SM00960">
    <property type="entry name" value="Robl_LC7"/>
    <property type="match status" value="1"/>
</dbReference>
<dbReference type="SUPFAM" id="SSF103196">
    <property type="entry name" value="Roadblock/LC7 domain"/>
    <property type="match status" value="1"/>
</dbReference>
<dbReference type="Pfam" id="PF03259">
    <property type="entry name" value="Robl_LC7"/>
    <property type="match status" value="1"/>
</dbReference>
<sequence length="166" mass="17161">MHEQYALPPAAPAALPQSGRAVGEFRWLLQRFLDQTPGLLDVAVVSADGVLLARAALPEALAPELTSPIASGVAALAYTGSELLGSTPVQRTVIEMQHCVLIVMAVGDGSLLAVSADAAVDRAVLGYEMTRLVRRVGQVLTPALRTTLRGQADRTTAGTAPGLPAG</sequence>
<dbReference type="RefSeq" id="WP_381828523.1">
    <property type="nucleotide sequence ID" value="NZ_JBHTCF010000003.1"/>
</dbReference>
<keyword evidence="3" id="KW-1185">Reference proteome</keyword>
<comment type="caution">
    <text evidence="2">The sequence shown here is derived from an EMBL/GenBank/DDBJ whole genome shotgun (WGS) entry which is preliminary data.</text>
</comment>
<dbReference type="InterPro" id="IPR053141">
    <property type="entry name" value="Mycobact_SerProt_Inhib_Rv3364c"/>
</dbReference>
<dbReference type="Gene3D" id="3.30.450.30">
    <property type="entry name" value="Dynein light chain 2a, cytoplasmic"/>
    <property type="match status" value="1"/>
</dbReference>
<name>A0ABW2JFN0_9ACTN</name>
<protein>
    <submittedName>
        <fullName evidence="2">Roadblock/LC7 domain-containing protein</fullName>
    </submittedName>
</protein>
<proteinExistence type="predicted"/>
<reference evidence="3" key="1">
    <citation type="journal article" date="2019" name="Int. J. Syst. Evol. Microbiol.">
        <title>The Global Catalogue of Microorganisms (GCM) 10K type strain sequencing project: providing services to taxonomists for standard genome sequencing and annotation.</title>
        <authorList>
            <consortium name="The Broad Institute Genomics Platform"/>
            <consortium name="The Broad Institute Genome Sequencing Center for Infectious Disease"/>
            <person name="Wu L."/>
            <person name="Ma J."/>
        </authorList>
    </citation>
    <scope>NUCLEOTIDE SEQUENCE [LARGE SCALE GENOMIC DNA]</scope>
    <source>
        <strain evidence="3">SYNS20</strain>
    </source>
</reference>
<evidence type="ECO:0000313" key="3">
    <source>
        <dbReference type="Proteomes" id="UP001596523"/>
    </source>
</evidence>
<evidence type="ECO:0000259" key="1">
    <source>
        <dbReference type="SMART" id="SM00960"/>
    </source>
</evidence>
<feature type="domain" description="Roadblock/LAMTOR2" evidence="1">
    <location>
        <begin position="26"/>
        <end position="116"/>
    </location>
</feature>
<dbReference type="InterPro" id="IPR004942">
    <property type="entry name" value="Roadblock/LAMTOR2_dom"/>
</dbReference>
<dbReference type="EMBL" id="JBHTCF010000003">
    <property type="protein sequence ID" value="MFC7304295.1"/>
    <property type="molecule type" value="Genomic_DNA"/>
</dbReference>
<gene>
    <name evidence="2" type="ORF">ACFQVC_08745</name>
</gene>
<dbReference type="PANTHER" id="PTHR36222:SF1">
    <property type="entry name" value="SERINE PROTEASE INHIBITOR RV3364C"/>
    <property type="match status" value="1"/>
</dbReference>
<dbReference type="PANTHER" id="PTHR36222">
    <property type="entry name" value="SERINE PROTEASE INHIBITOR RV3364C"/>
    <property type="match status" value="1"/>
</dbReference>
<accession>A0ABW2JFN0</accession>
<evidence type="ECO:0000313" key="2">
    <source>
        <dbReference type="EMBL" id="MFC7304295.1"/>
    </source>
</evidence>
<organism evidence="2 3">
    <name type="scientific">Streptomyces monticola</name>
    <dbReference type="NCBI Taxonomy" id="2666263"/>
    <lineage>
        <taxon>Bacteria</taxon>
        <taxon>Bacillati</taxon>
        <taxon>Actinomycetota</taxon>
        <taxon>Actinomycetes</taxon>
        <taxon>Kitasatosporales</taxon>
        <taxon>Streptomycetaceae</taxon>
        <taxon>Streptomyces</taxon>
    </lineage>
</organism>